<feature type="region of interest" description="Disordered" evidence="1">
    <location>
        <begin position="1"/>
        <end position="81"/>
    </location>
</feature>
<dbReference type="AlphaFoldDB" id="A0A0A9Z5T7"/>
<reference evidence="2" key="1">
    <citation type="journal article" date="2014" name="PLoS ONE">
        <title>Transcriptome-Based Identification of ABC Transporters in the Western Tarnished Plant Bug Lygus hesperus.</title>
        <authorList>
            <person name="Hull J.J."/>
            <person name="Chaney K."/>
            <person name="Geib S.M."/>
            <person name="Fabrick J.A."/>
            <person name="Brent C.S."/>
            <person name="Walsh D."/>
            <person name="Lavine L.C."/>
        </authorList>
    </citation>
    <scope>NUCLEOTIDE SEQUENCE</scope>
</reference>
<feature type="compositionally biased region" description="Polar residues" evidence="1">
    <location>
        <begin position="1"/>
        <end position="12"/>
    </location>
</feature>
<proteinExistence type="predicted"/>
<gene>
    <name evidence="2" type="primary">IQD1</name>
    <name evidence="2" type="ORF">CM83_59354</name>
</gene>
<feature type="non-terminal residue" evidence="2">
    <location>
        <position position="1"/>
    </location>
</feature>
<feature type="compositionally biased region" description="Low complexity" evidence="1">
    <location>
        <begin position="67"/>
        <end position="80"/>
    </location>
</feature>
<sequence>RKVGTSFQTPKKSATPGKSPRKAASVSLTPKQSATPDKRSTSSRSPDAKVPKLGSPSTSQNDSVIYSSPISSSPSITTPPNIEAMIRSQIEGVKSKSKKNLYP</sequence>
<feature type="compositionally biased region" description="Basic and acidic residues" evidence="1">
    <location>
        <begin position="36"/>
        <end position="50"/>
    </location>
</feature>
<protein>
    <submittedName>
        <fullName evidence="2">Protein IQ-DOMAIN 1</fullName>
    </submittedName>
</protein>
<accession>A0A0A9Z5T7</accession>
<name>A0A0A9Z5T7_LYGHE</name>
<organism evidence="2">
    <name type="scientific">Lygus hesperus</name>
    <name type="common">Western plant bug</name>
    <dbReference type="NCBI Taxonomy" id="30085"/>
    <lineage>
        <taxon>Eukaryota</taxon>
        <taxon>Metazoa</taxon>
        <taxon>Ecdysozoa</taxon>
        <taxon>Arthropoda</taxon>
        <taxon>Hexapoda</taxon>
        <taxon>Insecta</taxon>
        <taxon>Pterygota</taxon>
        <taxon>Neoptera</taxon>
        <taxon>Paraneoptera</taxon>
        <taxon>Hemiptera</taxon>
        <taxon>Heteroptera</taxon>
        <taxon>Panheteroptera</taxon>
        <taxon>Cimicomorpha</taxon>
        <taxon>Miridae</taxon>
        <taxon>Mirini</taxon>
        <taxon>Lygus</taxon>
    </lineage>
</organism>
<evidence type="ECO:0000256" key="1">
    <source>
        <dbReference type="SAM" id="MobiDB-lite"/>
    </source>
</evidence>
<dbReference type="EMBL" id="GBHO01004896">
    <property type="protein sequence ID" value="JAG38708.1"/>
    <property type="molecule type" value="Transcribed_RNA"/>
</dbReference>
<reference evidence="2" key="2">
    <citation type="submission" date="2014-07" db="EMBL/GenBank/DDBJ databases">
        <authorList>
            <person name="Hull J."/>
        </authorList>
    </citation>
    <scope>NUCLEOTIDE SEQUENCE</scope>
</reference>
<feature type="compositionally biased region" description="Polar residues" evidence="1">
    <location>
        <begin position="26"/>
        <end position="35"/>
    </location>
</feature>
<feature type="compositionally biased region" description="Polar residues" evidence="1">
    <location>
        <begin position="55"/>
        <end position="66"/>
    </location>
</feature>
<evidence type="ECO:0000313" key="2">
    <source>
        <dbReference type="EMBL" id="JAG38708.1"/>
    </source>
</evidence>